<keyword evidence="5" id="KW-0677">Repeat</keyword>
<evidence type="ECO:0000256" key="3">
    <source>
        <dbReference type="ARBA" id="ARBA00022679"/>
    </source>
</evidence>
<comment type="catalytic activity">
    <reaction evidence="1">
        <text>[E2 ubiquitin-conjugating enzyme]-S-ubiquitinyl-L-cysteine + [acceptor protein]-L-lysine = [E2 ubiquitin-conjugating enzyme]-L-cysteine + [acceptor protein]-N(6)-ubiquitinyl-L-lysine.</text>
        <dbReference type="EC" id="2.3.2.31"/>
    </reaction>
</comment>
<dbReference type="InterPro" id="IPR017907">
    <property type="entry name" value="Znf_RING_CS"/>
</dbReference>
<accession>A0ABR1YXV3</accession>
<protein>
    <recommendedName>
        <fullName evidence="2">RBR-type E3 ubiquitin transferase</fullName>
        <ecNumber evidence="2">2.3.2.31</ecNumber>
    </recommendedName>
</protein>
<dbReference type="Pfam" id="PF01485">
    <property type="entry name" value="IBR"/>
    <property type="match status" value="1"/>
</dbReference>
<proteinExistence type="predicted"/>
<keyword evidence="8" id="KW-0862">Zinc</keyword>
<dbReference type="InterPro" id="IPR031127">
    <property type="entry name" value="E3_UB_ligase_RBR"/>
</dbReference>
<sequence>MATATLYSHIQSVDARSASLIVQLQLDDIGDVISKFKGKGRAGNVVDQEYAFQICREDLEAWQSTLKDQLMGLSILEAQEADREVIQAALREEELAQSDRRLAAQLEGCNLSEPNSSKPNEPAEPGLDADPEYAAKLMAIYHSEEAAASFLEESVDSKAESSARGAQKGSLIPRKANRACEACRDDKKWFDLARVPCRHEYCRDCLDQLFLASVHDESLFPPRCCRQRIPLPSVRVFLSSGTAKSFEQKAPEFETPNRTYCHNKRCSAWIPPGNICNEVGTCPKCATTTCTICKQASHGRNYCPRDEATHEVLELAALNGWQQCYNCGRVVMLSTGCYHMTCRCRAAFCFNCGLRWKTCSCAHFDEHRLLARAEEILIRRQDRRITLWPGDSGPSSEPLNLAEIEKWGILDHLRKYHDCTHERWKFIPGRHQCEECYKHLPQYIFECRGCLTRACNRCRRNRL</sequence>
<evidence type="ECO:0000256" key="2">
    <source>
        <dbReference type="ARBA" id="ARBA00012251"/>
    </source>
</evidence>
<dbReference type="PROSITE" id="PS00518">
    <property type="entry name" value="ZF_RING_1"/>
    <property type="match status" value="1"/>
</dbReference>
<name>A0ABR1YXV3_9PEZI</name>
<organism evidence="11 12">
    <name type="scientific">Phyllosticta capitalensis</name>
    <dbReference type="NCBI Taxonomy" id="121624"/>
    <lineage>
        <taxon>Eukaryota</taxon>
        <taxon>Fungi</taxon>
        <taxon>Dikarya</taxon>
        <taxon>Ascomycota</taxon>
        <taxon>Pezizomycotina</taxon>
        <taxon>Dothideomycetes</taxon>
        <taxon>Dothideomycetes incertae sedis</taxon>
        <taxon>Botryosphaeriales</taxon>
        <taxon>Phyllostictaceae</taxon>
        <taxon>Phyllosticta</taxon>
    </lineage>
</organism>
<keyword evidence="4" id="KW-0479">Metal-binding</keyword>
<evidence type="ECO:0000256" key="1">
    <source>
        <dbReference type="ARBA" id="ARBA00001798"/>
    </source>
</evidence>
<dbReference type="InterPro" id="IPR044066">
    <property type="entry name" value="TRIAD_supradom"/>
</dbReference>
<evidence type="ECO:0000256" key="9">
    <source>
        <dbReference type="SAM" id="MobiDB-lite"/>
    </source>
</evidence>
<dbReference type="PANTHER" id="PTHR11685">
    <property type="entry name" value="RBR FAMILY RING FINGER AND IBR DOMAIN-CONTAINING"/>
    <property type="match status" value="1"/>
</dbReference>
<comment type="caution">
    <text evidence="11">The sequence shown here is derived from an EMBL/GenBank/DDBJ whole genome shotgun (WGS) entry which is preliminary data.</text>
</comment>
<dbReference type="EC" id="2.3.2.31" evidence="2"/>
<evidence type="ECO:0000256" key="6">
    <source>
        <dbReference type="ARBA" id="ARBA00022771"/>
    </source>
</evidence>
<feature type="region of interest" description="Disordered" evidence="9">
    <location>
        <begin position="108"/>
        <end position="129"/>
    </location>
</feature>
<dbReference type="Gene3D" id="1.20.120.1750">
    <property type="match status" value="1"/>
</dbReference>
<dbReference type="CDD" id="cd20335">
    <property type="entry name" value="BRcat_RBR"/>
    <property type="match status" value="1"/>
</dbReference>
<dbReference type="EMBL" id="JBBWRZ010000002">
    <property type="protein sequence ID" value="KAK8243532.1"/>
    <property type="molecule type" value="Genomic_DNA"/>
</dbReference>
<reference evidence="11 12" key="1">
    <citation type="submission" date="2024-04" db="EMBL/GenBank/DDBJ databases">
        <title>Phyllosticta paracitricarpa is synonymous to the EU quarantine fungus P. citricarpa based on phylogenomic analyses.</title>
        <authorList>
            <consortium name="Lawrence Berkeley National Laboratory"/>
            <person name="Van Ingen-Buijs V.A."/>
            <person name="Van Westerhoven A.C."/>
            <person name="Haridas S."/>
            <person name="Skiadas P."/>
            <person name="Martin F."/>
            <person name="Groenewald J.Z."/>
            <person name="Crous P.W."/>
            <person name="Seidl M.F."/>
        </authorList>
    </citation>
    <scope>NUCLEOTIDE SEQUENCE [LARGE SCALE GENOMIC DNA]</scope>
    <source>
        <strain evidence="11 12">CBS 123374</strain>
    </source>
</reference>
<evidence type="ECO:0000256" key="5">
    <source>
        <dbReference type="ARBA" id="ARBA00022737"/>
    </source>
</evidence>
<keyword evidence="3" id="KW-0808">Transferase</keyword>
<dbReference type="InterPro" id="IPR002867">
    <property type="entry name" value="IBR_dom"/>
</dbReference>
<keyword evidence="6" id="KW-0863">Zinc-finger</keyword>
<dbReference type="PROSITE" id="PS51873">
    <property type="entry name" value="TRIAD"/>
    <property type="match status" value="1"/>
</dbReference>
<gene>
    <name evidence="11" type="ORF">HDK90DRAFT_447262</name>
</gene>
<evidence type="ECO:0000313" key="12">
    <source>
        <dbReference type="Proteomes" id="UP001492380"/>
    </source>
</evidence>
<keyword evidence="7" id="KW-0833">Ubl conjugation pathway</keyword>
<feature type="domain" description="RING-type" evidence="10">
    <location>
        <begin position="176"/>
        <end position="370"/>
    </location>
</feature>
<keyword evidence="12" id="KW-1185">Reference proteome</keyword>
<dbReference type="Proteomes" id="UP001492380">
    <property type="component" value="Unassembled WGS sequence"/>
</dbReference>
<evidence type="ECO:0000313" key="11">
    <source>
        <dbReference type="EMBL" id="KAK8243532.1"/>
    </source>
</evidence>
<evidence type="ECO:0000259" key="10">
    <source>
        <dbReference type="PROSITE" id="PS51873"/>
    </source>
</evidence>
<dbReference type="CDD" id="cd22584">
    <property type="entry name" value="Rcat_RBR_unk"/>
    <property type="match status" value="1"/>
</dbReference>
<dbReference type="SUPFAM" id="SSF57850">
    <property type="entry name" value="RING/U-box"/>
    <property type="match status" value="2"/>
</dbReference>
<evidence type="ECO:0000256" key="8">
    <source>
        <dbReference type="ARBA" id="ARBA00022833"/>
    </source>
</evidence>
<evidence type="ECO:0000256" key="7">
    <source>
        <dbReference type="ARBA" id="ARBA00022786"/>
    </source>
</evidence>
<evidence type="ECO:0000256" key="4">
    <source>
        <dbReference type="ARBA" id="ARBA00022723"/>
    </source>
</evidence>